<keyword evidence="2" id="KW-0418">Kinase</keyword>
<feature type="transmembrane region" description="Helical" evidence="1">
    <location>
        <begin position="60"/>
        <end position="83"/>
    </location>
</feature>
<reference evidence="2 3" key="1">
    <citation type="submission" date="2019-07" db="EMBL/GenBank/DDBJ databases">
        <title>Genomic Encyclopedia of Archaeal and Bacterial Type Strains, Phase II (KMG-II): from individual species to whole genera.</title>
        <authorList>
            <person name="Goeker M."/>
        </authorList>
    </citation>
    <scope>NUCLEOTIDE SEQUENCE [LARGE SCALE GENOMIC DNA]</scope>
    <source>
        <strain evidence="2 3">ATCC BAA-252</strain>
    </source>
</reference>
<feature type="transmembrane region" description="Helical" evidence="1">
    <location>
        <begin position="29"/>
        <end position="48"/>
    </location>
</feature>
<keyword evidence="3" id="KW-1185">Reference proteome</keyword>
<comment type="caution">
    <text evidence="2">The sequence shown here is derived from an EMBL/GenBank/DDBJ whole genome shotgun (WGS) entry which is preliminary data.</text>
</comment>
<proteinExistence type="predicted"/>
<keyword evidence="1" id="KW-0472">Membrane</keyword>
<accession>A0A562SNN6</accession>
<dbReference type="RefSeq" id="WP_145345743.1">
    <property type="nucleotide sequence ID" value="NZ_SMLY01000080.1"/>
</dbReference>
<name>A0A562SNN6_9HYPH</name>
<keyword evidence="1" id="KW-1133">Transmembrane helix</keyword>
<keyword evidence="1" id="KW-0812">Transmembrane</keyword>
<organism evidence="2 3">
    <name type="scientific">Roseibium hamelinense</name>
    <dbReference type="NCBI Taxonomy" id="150831"/>
    <lineage>
        <taxon>Bacteria</taxon>
        <taxon>Pseudomonadati</taxon>
        <taxon>Pseudomonadota</taxon>
        <taxon>Alphaproteobacteria</taxon>
        <taxon>Hyphomicrobiales</taxon>
        <taxon>Stappiaceae</taxon>
        <taxon>Roseibium</taxon>
    </lineage>
</organism>
<feature type="transmembrane region" description="Helical" evidence="1">
    <location>
        <begin position="89"/>
        <end position="111"/>
    </location>
</feature>
<dbReference type="GO" id="GO:0016301">
    <property type="term" value="F:kinase activity"/>
    <property type="evidence" value="ECO:0007669"/>
    <property type="project" value="UniProtKB-KW"/>
</dbReference>
<gene>
    <name evidence="2" type="ORF">JM93_03444</name>
</gene>
<sequence>MDGTTNQHAIGALQSSATWQQLPFAFDGLSDLLVASACLLISLVLIIAGKKAAQQANSYLFFMLASFLFALAINYAAGFLSLWHDVSSLRVVASASAAAMSLALALLCTLFSNHLSQSGTVSAPVLPDRYEGPYLKAAVALERQQDLNVRLTADLQHAELCLVEMRQEVEWLSKVIGDLNRHQRRLIGCDLRKMIGFAEVFEQAMLEQNNEEAAYAKVRLRRIIGEARTALDRSVYDTSIEDSAGMSSQTDLGTALAHVTEFFADRLADQNVELVSDLKVPKIIGDSRVINHVFVIGISGILQASKSEFPRKIAVRSRQEAYRTRITVADVPVFTAPLVEAADKESNSGQAQFREDLKTALQPAISLMGWQCSVSSFENLGTTLTIDIANTSNRDVDAA</sequence>
<dbReference type="EMBL" id="VLLF01000008">
    <property type="protein sequence ID" value="TWI82929.1"/>
    <property type="molecule type" value="Genomic_DNA"/>
</dbReference>
<dbReference type="AlphaFoldDB" id="A0A562SNN6"/>
<evidence type="ECO:0000256" key="1">
    <source>
        <dbReference type="SAM" id="Phobius"/>
    </source>
</evidence>
<evidence type="ECO:0000313" key="3">
    <source>
        <dbReference type="Proteomes" id="UP000320593"/>
    </source>
</evidence>
<protein>
    <submittedName>
        <fullName evidence="2">Signal transduction histidine kinase</fullName>
    </submittedName>
</protein>
<keyword evidence="2" id="KW-0808">Transferase</keyword>
<evidence type="ECO:0000313" key="2">
    <source>
        <dbReference type="EMBL" id="TWI82929.1"/>
    </source>
</evidence>
<dbReference type="Proteomes" id="UP000320593">
    <property type="component" value="Unassembled WGS sequence"/>
</dbReference>